<protein>
    <recommendedName>
        <fullName evidence="4">ArsR family transcriptional regulator</fullName>
    </recommendedName>
</protein>
<proteinExistence type="predicted"/>
<evidence type="ECO:0008006" key="4">
    <source>
        <dbReference type="Google" id="ProtNLM"/>
    </source>
</evidence>
<dbReference type="AlphaFoldDB" id="A0A830EPR4"/>
<evidence type="ECO:0000256" key="1">
    <source>
        <dbReference type="SAM" id="MobiDB-lite"/>
    </source>
</evidence>
<dbReference type="InterPro" id="IPR036388">
    <property type="entry name" value="WH-like_DNA-bd_sf"/>
</dbReference>
<feature type="region of interest" description="Disordered" evidence="1">
    <location>
        <begin position="93"/>
        <end position="116"/>
    </location>
</feature>
<dbReference type="InterPro" id="IPR036390">
    <property type="entry name" value="WH_DNA-bd_sf"/>
</dbReference>
<gene>
    <name evidence="2" type="ORF">GCM10008995_13730</name>
</gene>
<dbReference type="CDD" id="cd00090">
    <property type="entry name" value="HTH_ARSR"/>
    <property type="match status" value="1"/>
</dbReference>
<reference evidence="2" key="2">
    <citation type="submission" date="2020-09" db="EMBL/GenBank/DDBJ databases">
        <authorList>
            <person name="Sun Q."/>
            <person name="Ohkuma M."/>
        </authorList>
    </citation>
    <scope>NUCLEOTIDE SEQUENCE</scope>
    <source>
        <strain evidence="2">JCM 14359</strain>
    </source>
</reference>
<dbReference type="EMBL" id="BMOC01000007">
    <property type="protein sequence ID" value="GGJ05140.1"/>
    <property type="molecule type" value="Genomic_DNA"/>
</dbReference>
<sequence>MRLSTPVDFEILNALSNGRRNTAANLSKIIDRSRSYINTRLPVLADYGLVTRIGPAENSGLYEITDKGLVATANREAYARDDVDFDELVERKVEQRRASDDGDTAGSDGSGPGTDE</sequence>
<accession>A0A830EPR4</accession>
<organism evidence="2 3">
    <name type="scientific">Halobellus salinus</name>
    <dbReference type="NCBI Taxonomy" id="931585"/>
    <lineage>
        <taxon>Archaea</taxon>
        <taxon>Methanobacteriati</taxon>
        <taxon>Methanobacteriota</taxon>
        <taxon>Stenosarchaea group</taxon>
        <taxon>Halobacteria</taxon>
        <taxon>Halobacteriales</taxon>
        <taxon>Haloferacaceae</taxon>
        <taxon>Halobellus</taxon>
    </lineage>
</organism>
<dbReference type="Gene3D" id="1.10.10.10">
    <property type="entry name" value="Winged helix-like DNA-binding domain superfamily/Winged helix DNA-binding domain"/>
    <property type="match status" value="1"/>
</dbReference>
<dbReference type="SUPFAM" id="SSF46785">
    <property type="entry name" value="Winged helix' DNA-binding domain"/>
    <property type="match status" value="1"/>
</dbReference>
<reference evidence="2" key="1">
    <citation type="journal article" date="2014" name="Int. J. Syst. Evol. Microbiol.">
        <title>Complete genome sequence of Corynebacterium casei LMG S-19264T (=DSM 44701T), isolated from a smear-ripened cheese.</title>
        <authorList>
            <consortium name="US DOE Joint Genome Institute (JGI-PGF)"/>
            <person name="Walter F."/>
            <person name="Albersmeier A."/>
            <person name="Kalinowski J."/>
            <person name="Ruckert C."/>
        </authorList>
    </citation>
    <scope>NUCLEOTIDE SEQUENCE</scope>
    <source>
        <strain evidence="2">JCM 14359</strain>
    </source>
</reference>
<dbReference type="Pfam" id="PF13412">
    <property type="entry name" value="HTH_24"/>
    <property type="match status" value="1"/>
</dbReference>
<dbReference type="RefSeq" id="WP_188786655.1">
    <property type="nucleotide sequence ID" value="NZ_BMOC01000007.1"/>
</dbReference>
<evidence type="ECO:0000313" key="2">
    <source>
        <dbReference type="EMBL" id="GGJ05140.1"/>
    </source>
</evidence>
<comment type="caution">
    <text evidence="2">The sequence shown here is derived from an EMBL/GenBank/DDBJ whole genome shotgun (WGS) entry which is preliminary data.</text>
</comment>
<evidence type="ECO:0000313" key="3">
    <source>
        <dbReference type="Proteomes" id="UP000653099"/>
    </source>
</evidence>
<dbReference type="Proteomes" id="UP000653099">
    <property type="component" value="Unassembled WGS sequence"/>
</dbReference>
<name>A0A830EPR4_9EURY</name>
<keyword evidence="3" id="KW-1185">Reference proteome</keyword>
<dbReference type="InterPro" id="IPR011991">
    <property type="entry name" value="ArsR-like_HTH"/>
</dbReference>
<dbReference type="OrthoDB" id="338176at2157"/>